<evidence type="ECO:0000313" key="2">
    <source>
        <dbReference type="Proteomes" id="UP000054563"/>
    </source>
</evidence>
<gene>
    <name evidence="1" type="ORF">CIHG_10551</name>
</gene>
<organism evidence="1 2">
    <name type="scientific">Coccidioides immitis H538.4</name>
    <dbReference type="NCBI Taxonomy" id="396776"/>
    <lineage>
        <taxon>Eukaryota</taxon>
        <taxon>Fungi</taxon>
        <taxon>Dikarya</taxon>
        <taxon>Ascomycota</taxon>
        <taxon>Pezizomycotina</taxon>
        <taxon>Eurotiomycetes</taxon>
        <taxon>Eurotiomycetidae</taxon>
        <taxon>Onygenales</taxon>
        <taxon>Onygenaceae</taxon>
        <taxon>Coccidioides</taxon>
    </lineage>
</organism>
<name>A0A0J8S5L9_COCIT</name>
<sequence length="57" mass="7087">MKVRNIEILFAWLWGWDGDGNGNWLYKHWESKQYQILFHQSFNVIVSMYRTQQAHEW</sequence>
<dbReference type="AlphaFoldDB" id="A0A0J8S5L9"/>
<dbReference type="STRING" id="396776.A0A0J8S5L9"/>
<evidence type="ECO:0000313" key="1">
    <source>
        <dbReference type="EMBL" id="KMU92720.1"/>
    </source>
</evidence>
<dbReference type="Proteomes" id="UP000054563">
    <property type="component" value="Unassembled WGS sequence"/>
</dbReference>
<protein>
    <submittedName>
        <fullName evidence="1">Uncharacterized protein</fullName>
    </submittedName>
</protein>
<reference evidence="2" key="1">
    <citation type="journal article" date="2010" name="Genome Res.">
        <title>Population genomic sequencing of Coccidioides fungi reveals recent hybridization and transposon control.</title>
        <authorList>
            <person name="Neafsey D.E."/>
            <person name="Barker B.M."/>
            <person name="Sharpton T.J."/>
            <person name="Stajich J.E."/>
            <person name="Park D.J."/>
            <person name="Whiston E."/>
            <person name="Hung C.-Y."/>
            <person name="McMahan C."/>
            <person name="White J."/>
            <person name="Sykes S."/>
            <person name="Heiman D."/>
            <person name="Young S."/>
            <person name="Zeng Q."/>
            <person name="Abouelleil A."/>
            <person name="Aftuck L."/>
            <person name="Bessette D."/>
            <person name="Brown A."/>
            <person name="FitzGerald M."/>
            <person name="Lui A."/>
            <person name="Macdonald J.P."/>
            <person name="Priest M."/>
            <person name="Orbach M.J."/>
            <person name="Galgiani J.N."/>
            <person name="Kirkland T.N."/>
            <person name="Cole G.T."/>
            <person name="Birren B.W."/>
            <person name="Henn M.R."/>
            <person name="Taylor J.W."/>
            <person name="Rounsley S.D."/>
        </authorList>
    </citation>
    <scope>NUCLEOTIDE SEQUENCE [LARGE SCALE GENOMIC DNA]</scope>
    <source>
        <strain evidence="2">H538.4</strain>
    </source>
</reference>
<dbReference type="EMBL" id="DS017173">
    <property type="protein sequence ID" value="KMU92720.1"/>
    <property type="molecule type" value="Genomic_DNA"/>
</dbReference>
<proteinExistence type="predicted"/>
<dbReference type="VEuPathDB" id="FungiDB:CIHG_10551"/>
<accession>A0A0J8S5L9</accession>